<feature type="region of interest" description="Disordered" evidence="1">
    <location>
        <begin position="25"/>
        <end position="46"/>
    </location>
</feature>
<sequence length="278" mass="31168">MRNDFLTNTDSACFVPDETAIKTANYTSRHRSSSAKGGDRSALKMSDAERIAQTQKLLDRAIVDAWYTVKSDRRPPKLTRTRWVWRLTGLYHLCHSTTRLMEEAAQSFASANRKSLAQWATEKAREEAGHDQLALLDIQSMGYKAEAVVEALVPPAAKALMNHFTRSVRDSDPIGCVGYSYTGERLAICRGVEYIQMVEALLPPDTNATRCLRVHSAVGSDVKHVEETIEMIAELSDDERVRVARACYKAALLRFSPPKEHYISDEEIQNVLKPLVLA</sequence>
<organism evidence="2 3">
    <name type="scientific">Nostoc cf. edaphicum LEGE 07299</name>
    <dbReference type="NCBI Taxonomy" id="2777974"/>
    <lineage>
        <taxon>Bacteria</taxon>
        <taxon>Bacillati</taxon>
        <taxon>Cyanobacteriota</taxon>
        <taxon>Cyanophyceae</taxon>
        <taxon>Nostocales</taxon>
        <taxon>Nostocaceae</taxon>
        <taxon>Nostoc</taxon>
    </lineage>
</organism>
<keyword evidence="3" id="KW-1185">Reference proteome</keyword>
<evidence type="ECO:0000313" key="3">
    <source>
        <dbReference type="Proteomes" id="UP000647836"/>
    </source>
</evidence>
<comment type="caution">
    <text evidence="2">The sequence shown here is derived from an EMBL/GenBank/DDBJ whole genome shotgun (WGS) entry which is preliminary data.</text>
</comment>
<dbReference type="RefSeq" id="WP_194042577.1">
    <property type="nucleotide sequence ID" value="NZ_JADEXF010000180.1"/>
</dbReference>
<accession>A0ABR9TWJ5</accession>
<dbReference type="Gene3D" id="1.20.910.10">
    <property type="entry name" value="Heme oxygenase-like"/>
    <property type="match status" value="1"/>
</dbReference>
<dbReference type="SUPFAM" id="SSF48613">
    <property type="entry name" value="Heme oxygenase-like"/>
    <property type="match status" value="1"/>
</dbReference>
<dbReference type="Proteomes" id="UP000647836">
    <property type="component" value="Unassembled WGS sequence"/>
</dbReference>
<protein>
    <submittedName>
        <fullName evidence="2">Uncharacterized protein</fullName>
    </submittedName>
</protein>
<evidence type="ECO:0000313" key="2">
    <source>
        <dbReference type="EMBL" id="MBE9104784.1"/>
    </source>
</evidence>
<reference evidence="2 3" key="1">
    <citation type="submission" date="2020-10" db="EMBL/GenBank/DDBJ databases">
        <authorList>
            <person name="Castelo-Branco R."/>
            <person name="Eusebio N."/>
            <person name="Adriana R."/>
            <person name="Vieira A."/>
            <person name="Brugerolle De Fraissinette N."/>
            <person name="Rezende De Castro R."/>
            <person name="Schneider M.P."/>
            <person name="Vasconcelos V."/>
            <person name="Leao P.N."/>
        </authorList>
    </citation>
    <scope>NUCLEOTIDE SEQUENCE [LARGE SCALE GENOMIC DNA]</scope>
    <source>
        <strain evidence="2 3">LEGE 07299</strain>
    </source>
</reference>
<gene>
    <name evidence="2" type="ORF">IQ229_07470</name>
</gene>
<dbReference type="EMBL" id="JADEXF010000180">
    <property type="protein sequence ID" value="MBE9104784.1"/>
    <property type="molecule type" value="Genomic_DNA"/>
</dbReference>
<dbReference type="InterPro" id="IPR016084">
    <property type="entry name" value="Haem_Oase-like_multi-hlx"/>
</dbReference>
<name>A0ABR9TWJ5_9NOSO</name>
<proteinExistence type="predicted"/>
<evidence type="ECO:0000256" key="1">
    <source>
        <dbReference type="SAM" id="MobiDB-lite"/>
    </source>
</evidence>
<feature type="compositionally biased region" description="Basic and acidic residues" evidence="1">
    <location>
        <begin position="37"/>
        <end position="46"/>
    </location>
</feature>